<accession>A0ABT3RTQ7</accession>
<dbReference type="PROSITE" id="PS51123">
    <property type="entry name" value="OMPA_2"/>
    <property type="match status" value="1"/>
</dbReference>
<dbReference type="InterPro" id="IPR006664">
    <property type="entry name" value="OMP_bac"/>
</dbReference>
<feature type="domain" description="OmpA-like" evidence="6">
    <location>
        <begin position="532"/>
        <end position="645"/>
    </location>
</feature>
<dbReference type="Proteomes" id="UP001209885">
    <property type="component" value="Unassembled WGS sequence"/>
</dbReference>
<evidence type="ECO:0000259" key="6">
    <source>
        <dbReference type="PROSITE" id="PS51123"/>
    </source>
</evidence>
<dbReference type="PROSITE" id="PS50005">
    <property type="entry name" value="TPR"/>
    <property type="match status" value="2"/>
</dbReference>
<dbReference type="PROSITE" id="PS50293">
    <property type="entry name" value="TPR_REGION"/>
    <property type="match status" value="1"/>
</dbReference>
<dbReference type="Pfam" id="PF13181">
    <property type="entry name" value="TPR_8"/>
    <property type="match status" value="1"/>
</dbReference>
<dbReference type="InterPro" id="IPR036737">
    <property type="entry name" value="OmpA-like_sf"/>
</dbReference>
<dbReference type="RefSeq" id="WP_266057506.1">
    <property type="nucleotide sequence ID" value="NZ_JAPFQN010000007.1"/>
</dbReference>
<comment type="subcellular location">
    <subcellularLocation>
        <location evidence="1">Cell outer membrane</location>
    </subcellularLocation>
</comment>
<evidence type="ECO:0000313" key="7">
    <source>
        <dbReference type="EMBL" id="MCX2744957.1"/>
    </source>
</evidence>
<dbReference type="PROSITE" id="PS01068">
    <property type="entry name" value="OMPA_1"/>
    <property type="match status" value="1"/>
</dbReference>
<protein>
    <submittedName>
        <fullName evidence="7">OmpA family protein</fullName>
    </submittedName>
</protein>
<dbReference type="Pfam" id="PF07676">
    <property type="entry name" value="PD40"/>
    <property type="match status" value="3"/>
</dbReference>
<dbReference type="CDD" id="cd15482">
    <property type="entry name" value="Sialidase_non-viral"/>
    <property type="match status" value="1"/>
</dbReference>
<dbReference type="InterPro" id="IPR011042">
    <property type="entry name" value="6-blade_b-propeller_TolB-like"/>
</dbReference>
<dbReference type="Gene3D" id="3.30.1330.60">
    <property type="entry name" value="OmpA-like domain"/>
    <property type="match status" value="1"/>
</dbReference>
<evidence type="ECO:0000256" key="2">
    <source>
        <dbReference type="ARBA" id="ARBA00023136"/>
    </source>
</evidence>
<dbReference type="InterPro" id="IPR011990">
    <property type="entry name" value="TPR-like_helical_dom_sf"/>
</dbReference>
<dbReference type="InterPro" id="IPR050330">
    <property type="entry name" value="Bact_OuterMem_StrucFunc"/>
</dbReference>
<reference evidence="7 8" key="1">
    <citation type="submission" date="2022-11" db="EMBL/GenBank/DDBJ databases">
        <title>The characterization of three novel Bacteroidetes species and genomic analysis of their roles in tidal elemental geochemical cycles.</title>
        <authorList>
            <person name="Ma K."/>
        </authorList>
    </citation>
    <scope>NUCLEOTIDE SEQUENCE [LARGE SCALE GENOMIC DNA]</scope>
    <source>
        <strain evidence="7 8">M17</strain>
    </source>
</reference>
<dbReference type="InterPro" id="IPR006665">
    <property type="entry name" value="OmpA-like"/>
</dbReference>
<dbReference type="InterPro" id="IPR011659">
    <property type="entry name" value="WD40"/>
</dbReference>
<dbReference type="SUPFAM" id="SSF82171">
    <property type="entry name" value="DPP6 N-terminal domain-like"/>
    <property type="match status" value="1"/>
</dbReference>
<proteinExistence type="predicted"/>
<dbReference type="PRINTS" id="PR01021">
    <property type="entry name" value="OMPADOMAIN"/>
</dbReference>
<evidence type="ECO:0000256" key="4">
    <source>
        <dbReference type="PROSITE-ProRule" id="PRU00339"/>
    </source>
</evidence>
<dbReference type="PANTHER" id="PTHR30329:SF21">
    <property type="entry name" value="LIPOPROTEIN YIAD-RELATED"/>
    <property type="match status" value="1"/>
</dbReference>
<dbReference type="Pfam" id="PF00691">
    <property type="entry name" value="OmpA"/>
    <property type="match status" value="1"/>
</dbReference>
<keyword evidence="4" id="KW-0802">TPR repeat</keyword>
<dbReference type="SMART" id="SM00028">
    <property type="entry name" value="TPR"/>
    <property type="match status" value="3"/>
</dbReference>
<keyword evidence="2 5" id="KW-0472">Membrane</keyword>
<dbReference type="PANTHER" id="PTHR30329">
    <property type="entry name" value="STATOR ELEMENT OF FLAGELLAR MOTOR COMPLEX"/>
    <property type="match status" value="1"/>
</dbReference>
<dbReference type="Pfam" id="PF00515">
    <property type="entry name" value="TPR_1"/>
    <property type="match status" value="1"/>
</dbReference>
<dbReference type="InterPro" id="IPR019734">
    <property type="entry name" value="TPR_rpt"/>
</dbReference>
<evidence type="ECO:0000256" key="3">
    <source>
        <dbReference type="ARBA" id="ARBA00023237"/>
    </source>
</evidence>
<keyword evidence="3" id="KW-0998">Cell outer membrane</keyword>
<evidence type="ECO:0000256" key="5">
    <source>
        <dbReference type="PROSITE-ProRule" id="PRU00473"/>
    </source>
</evidence>
<dbReference type="Gene3D" id="2.120.10.30">
    <property type="entry name" value="TolB, C-terminal domain"/>
    <property type="match status" value="1"/>
</dbReference>
<name>A0ABT3RTQ7_9BACT</name>
<organism evidence="7 8">
    <name type="scientific">Mangrovivirga halotolerans</name>
    <dbReference type="NCBI Taxonomy" id="2993936"/>
    <lineage>
        <taxon>Bacteria</taxon>
        <taxon>Pseudomonadati</taxon>
        <taxon>Bacteroidota</taxon>
        <taxon>Cytophagia</taxon>
        <taxon>Cytophagales</taxon>
        <taxon>Mangrovivirgaceae</taxon>
        <taxon>Mangrovivirga</taxon>
    </lineage>
</organism>
<evidence type="ECO:0000256" key="1">
    <source>
        <dbReference type="ARBA" id="ARBA00004442"/>
    </source>
</evidence>
<evidence type="ECO:0000313" key="8">
    <source>
        <dbReference type="Proteomes" id="UP001209885"/>
    </source>
</evidence>
<dbReference type="EMBL" id="JAPFQN010000007">
    <property type="protein sequence ID" value="MCX2744957.1"/>
    <property type="molecule type" value="Genomic_DNA"/>
</dbReference>
<dbReference type="SUPFAM" id="SSF103088">
    <property type="entry name" value="OmpA-like"/>
    <property type="match status" value="1"/>
</dbReference>
<dbReference type="InterPro" id="IPR006690">
    <property type="entry name" value="OMPA-like_CS"/>
</dbReference>
<sequence>MSKISLFFVVSIFAFVNFSLLAQRGQSNYSTKNKKAIEYFEGSENYMIRRQYDQAIDLLQQSIKKDDDFIEAYLRLGQCYQATSKPDLALQTFQKSLELDPNNNYPIIRLQLAELYFNDNNYNKAKEYYEEFIYSKPNQRLLGLAQQRLENSNYAIKFFKTNKDTSNVKKVKLPEPLNQFQLQYFPALSADEKQIFFTGRKGFYNYHDEDLYVSVRDDQGNWSVPESISENINSEKNEGTCTVSGDGRTIIYTYCHEREGFGSCDLYISYKEGANWTKPENLGGRINSSAWESQPSLSADGRILYFVSDRKPSFGGKDIYVSYKNSKGEWSLAETLGEPVNTKGDDSGPFIHANGRTLFYSTNGLKGFGKQDLFYSNLKDDGKWTDPKNLGWPINDSQDQPSIYITPDGKRGYFSSERRLNTYYEGYLYMYDFSRDLFDMEAARHLTGIVSDKYEETPLKATVSLIDLEKDSIVQQVESDRFTGRYLIVVPEGKKYGLFTKADEYLYKSESINLIDDEINTFNKDIELVPIKSGEYYKLGNVYFDFDDFKLKPQSIPELNNIISLLEENPDINILIEGHTDNKGQPAYNQQLSEKRAKSVYDYLIANGISSSRLKYEGYGDTRPAVPNDSEENRAENRRIVVKIL</sequence>
<dbReference type="CDD" id="cd07185">
    <property type="entry name" value="OmpA_C-like"/>
    <property type="match status" value="1"/>
</dbReference>
<keyword evidence="8" id="KW-1185">Reference proteome</keyword>
<gene>
    <name evidence="7" type="ORF">OO013_13830</name>
</gene>
<dbReference type="Gene3D" id="1.25.40.10">
    <property type="entry name" value="Tetratricopeptide repeat domain"/>
    <property type="match status" value="1"/>
</dbReference>
<dbReference type="PRINTS" id="PR01023">
    <property type="entry name" value="NAFLGMOTY"/>
</dbReference>
<dbReference type="SUPFAM" id="SSF48452">
    <property type="entry name" value="TPR-like"/>
    <property type="match status" value="1"/>
</dbReference>
<feature type="repeat" description="TPR" evidence="4">
    <location>
        <begin position="70"/>
        <end position="103"/>
    </location>
</feature>
<comment type="caution">
    <text evidence="7">The sequence shown here is derived from an EMBL/GenBank/DDBJ whole genome shotgun (WGS) entry which is preliminary data.</text>
</comment>
<feature type="repeat" description="TPR" evidence="4">
    <location>
        <begin position="106"/>
        <end position="139"/>
    </location>
</feature>